<protein>
    <submittedName>
        <fullName evidence="2">ZZ3</fullName>
    </submittedName>
</protein>
<evidence type="ECO:0000313" key="2">
    <source>
        <dbReference type="EMBL" id="ACZ28700.1"/>
    </source>
</evidence>
<keyword evidence="1" id="KW-1133">Transmembrane helix</keyword>
<keyword evidence="2" id="KW-0614">Plasmid</keyword>
<organism evidence="2">
    <name type="scientific">Bacillus pumilus</name>
    <name type="common">Bacillus mesentericus</name>
    <dbReference type="NCBI Taxonomy" id="1408"/>
    <lineage>
        <taxon>Bacteria</taxon>
        <taxon>Bacillati</taxon>
        <taxon>Bacillota</taxon>
        <taxon>Bacilli</taxon>
        <taxon>Bacillales</taxon>
        <taxon>Bacillaceae</taxon>
        <taxon>Bacillus</taxon>
    </lineage>
</organism>
<dbReference type="AlphaFoldDB" id="D1MGL2"/>
<accession>D1MGL2</accession>
<reference evidence="2" key="1">
    <citation type="journal article" date="2010" name="Plasmid">
        <title>Characterization of a cryptic plasmid pPZZ84 from Bacillus pumilus.</title>
        <authorList>
            <person name="Zhang Z.H."/>
            <person name="Tian W."/>
            <person name="Liu D.Y."/>
            <person name="Liu Y.C."/>
            <person name="Shen Q.R."/>
            <person name="Shen B."/>
        </authorList>
    </citation>
    <scope>NUCLEOTIDE SEQUENCE</scope>
    <source>
        <strain evidence="2">ZZ84</strain>
        <plasmid evidence="2">pPZZ84</plasmid>
    </source>
</reference>
<dbReference type="EMBL" id="GU144016">
    <property type="protein sequence ID" value="ACZ28700.1"/>
    <property type="molecule type" value="Genomic_DNA"/>
</dbReference>
<evidence type="ECO:0000256" key="1">
    <source>
        <dbReference type="SAM" id="Phobius"/>
    </source>
</evidence>
<feature type="transmembrane region" description="Helical" evidence="1">
    <location>
        <begin position="22"/>
        <end position="44"/>
    </location>
</feature>
<keyword evidence="1" id="KW-0472">Membrane</keyword>
<keyword evidence="1" id="KW-0812">Transmembrane</keyword>
<name>D1MGL2_BACPU</name>
<geneLocation type="plasmid" evidence="2">
    <name>pPZZ84</name>
</geneLocation>
<feature type="transmembrane region" description="Helical" evidence="1">
    <location>
        <begin position="64"/>
        <end position="84"/>
    </location>
</feature>
<sequence length="100" mass="12076">MHFFLFRCDLPFCICQHMFFQIFYRVLCFFMALKLFFYFPHFIIFISCSNHITHKHSPLSFSPFVALFSNCFCLFIGNTHTLFLHTFPKQHKTNTNLIHP</sequence>
<proteinExistence type="predicted"/>